<dbReference type="EMBL" id="JAGJCF010000019">
    <property type="protein sequence ID" value="MBP0617748.1"/>
    <property type="molecule type" value="Genomic_DNA"/>
</dbReference>
<organism evidence="1 2">
    <name type="scientific">Jiella mangrovi</name>
    <dbReference type="NCBI Taxonomy" id="2821407"/>
    <lineage>
        <taxon>Bacteria</taxon>
        <taxon>Pseudomonadati</taxon>
        <taxon>Pseudomonadota</taxon>
        <taxon>Alphaproteobacteria</taxon>
        <taxon>Hyphomicrobiales</taxon>
        <taxon>Aurantimonadaceae</taxon>
        <taxon>Jiella</taxon>
    </lineage>
</organism>
<name>A0ABS4BLZ3_9HYPH</name>
<protein>
    <recommendedName>
        <fullName evidence="3">Transferrin-binding protein B C-lobe/N-lobe beta barrel domain-containing protein</fullName>
    </recommendedName>
</protein>
<evidence type="ECO:0000313" key="2">
    <source>
        <dbReference type="Proteomes" id="UP000678276"/>
    </source>
</evidence>
<reference evidence="1 2" key="1">
    <citation type="submission" date="2021-04" db="EMBL/GenBank/DDBJ databases">
        <title>Whole genome sequence of Jiella sp. KSK16Y-1.</title>
        <authorList>
            <person name="Tuo L."/>
        </authorList>
    </citation>
    <scope>NUCLEOTIDE SEQUENCE [LARGE SCALE GENOMIC DNA]</scope>
    <source>
        <strain evidence="1 2">KSK16Y-1</strain>
    </source>
</reference>
<accession>A0ABS4BLZ3</accession>
<evidence type="ECO:0008006" key="3">
    <source>
        <dbReference type="Google" id="ProtNLM"/>
    </source>
</evidence>
<proteinExistence type="predicted"/>
<evidence type="ECO:0000313" key="1">
    <source>
        <dbReference type="EMBL" id="MBP0617748.1"/>
    </source>
</evidence>
<comment type="caution">
    <text evidence="1">The sequence shown here is derived from an EMBL/GenBank/DDBJ whole genome shotgun (WGS) entry which is preliminary data.</text>
</comment>
<dbReference type="RefSeq" id="WP_209596815.1">
    <property type="nucleotide sequence ID" value="NZ_JAGJCF010000019.1"/>
</dbReference>
<dbReference type="Gene3D" id="2.40.160.90">
    <property type="match status" value="1"/>
</dbReference>
<sequence length="442" mass="44523">TSGVGVNIGSFFEGGDGALQFNSGSGSGRRGSYRTASAAPSSLFSGAVATAAGPQGGSEVFGPNGENLVVTRDIETGEYFRDLRADGSVGPVFSTIHVLNLGAETPAAAYAADNGTSRSLGGVTLSGFAAGTAEGFLPGITEGGFGSVGGTSGRDPSAMRIAFDDATNSIGGYLEITNSENGATLHVGFGKGIDGNPYDGPSAYVTDDMYGAARNLDPAETYLDVSTPTGVQRFYQTPQENNRTYLVSGDSVPQTSLLPDGRLCDCEFLEWGWWGTQVKPYDNASGSQIGLASVHLGNWVAGDISTLAEVDAAVGSNVVATYSGNAVGSVINGAANYVASGSMDMEWNFGARSGAVAIGDFDGRNFAGTLDLPGGGNGYQGFISEASDGGASGVLSGAFVNDGADALAGTIGNFNVETSSGGWSATGVFAGSRTLDDIGVAN</sequence>
<dbReference type="Proteomes" id="UP000678276">
    <property type="component" value="Unassembled WGS sequence"/>
</dbReference>
<keyword evidence="2" id="KW-1185">Reference proteome</keyword>
<gene>
    <name evidence="1" type="ORF">J6595_19350</name>
</gene>
<feature type="non-terminal residue" evidence="1">
    <location>
        <position position="1"/>
    </location>
</feature>